<dbReference type="GeneID" id="107830868"/>
<dbReference type="Proteomes" id="UP000790787">
    <property type="component" value="Chromosome 21"/>
</dbReference>
<dbReference type="RefSeq" id="XP_016514024.1">
    <property type="nucleotide sequence ID" value="XM_016658538.1"/>
</dbReference>
<feature type="chain" id="PRO_5010324733" evidence="4">
    <location>
        <begin position="21"/>
        <end position="120"/>
    </location>
</feature>
<keyword evidence="2" id="KW-0813">Transport</keyword>
<accession>A0A1S4DL81</accession>
<dbReference type="OMA" id="IAMDCYR"/>
<dbReference type="InterPro" id="IPR000528">
    <property type="entry name" value="Plant_nsLTP"/>
</dbReference>
<evidence type="ECO:0000256" key="4">
    <source>
        <dbReference type="SAM" id="SignalP"/>
    </source>
</evidence>
<dbReference type="InterPro" id="IPR016140">
    <property type="entry name" value="Bifunc_inhib/LTP/seed_store"/>
</dbReference>
<dbReference type="PANTHER" id="PTHR33076">
    <property type="entry name" value="NON-SPECIFIC LIPID-TRANSFER PROTEIN 2-RELATED"/>
    <property type="match status" value="1"/>
</dbReference>
<sequence>MAYFVAFLVFFLALSTSSLACDLNSDNCSDINSNFTLCETFVDGIDLTPSSQCCDSLNNLNFIAREESGGAQRICQCIENMANNGEHPRYIESRITDLYSYCQVNLSFPISEHMNCSSIS</sequence>
<dbReference type="AlphaFoldDB" id="A0A1S4DL81"/>
<dbReference type="Pfam" id="PF00234">
    <property type="entry name" value="Tryp_alpha_amyl"/>
    <property type="match status" value="1"/>
</dbReference>
<dbReference type="SUPFAM" id="SSF47699">
    <property type="entry name" value="Bifunctional inhibitor/lipid-transfer protein/seed storage 2S albumin"/>
    <property type="match status" value="1"/>
</dbReference>
<name>A0A1S4DL81_TOBAC</name>
<evidence type="ECO:0000313" key="7">
    <source>
        <dbReference type="RefSeq" id="XP_016514024.1"/>
    </source>
</evidence>
<dbReference type="InterPro" id="IPR036312">
    <property type="entry name" value="Bifun_inhib/LTP/seed_sf"/>
</dbReference>
<dbReference type="KEGG" id="nta:107830868"/>
<dbReference type="OrthoDB" id="1876592at2759"/>
<evidence type="ECO:0000313" key="6">
    <source>
        <dbReference type="Proteomes" id="UP000790787"/>
    </source>
</evidence>
<protein>
    <submittedName>
        <fullName evidence="7">Non-specific lipid-transfer protein 3-like</fullName>
    </submittedName>
    <submittedName>
        <fullName evidence="7">Uncharacterized protein LOC107830868</fullName>
    </submittedName>
</protein>
<evidence type="ECO:0000256" key="3">
    <source>
        <dbReference type="ARBA" id="ARBA00023121"/>
    </source>
</evidence>
<dbReference type="GO" id="GO:0006869">
    <property type="term" value="P:lipid transport"/>
    <property type="evidence" value="ECO:0007669"/>
    <property type="project" value="InterPro"/>
</dbReference>
<feature type="signal peptide" evidence="4">
    <location>
        <begin position="1"/>
        <end position="20"/>
    </location>
</feature>
<evidence type="ECO:0000256" key="2">
    <source>
        <dbReference type="ARBA" id="ARBA00022448"/>
    </source>
</evidence>
<organism evidence="6 7">
    <name type="scientific">Nicotiana tabacum</name>
    <name type="common">Common tobacco</name>
    <dbReference type="NCBI Taxonomy" id="4097"/>
    <lineage>
        <taxon>Eukaryota</taxon>
        <taxon>Viridiplantae</taxon>
        <taxon>Streptophyta</taxon>
        <taxon>Embryophyta</taxon>
        <taxon>Tracheophyta</taxon>
        <taxon>Spermatophyta</taxon>
        <taxon>Magnoliopsida</taxon>
        <taxon>eudicotyledons</taxon>
        <taxon>Gunneridae</taxon>
        <taxon>Pentapetalae</taxon>
        <taxon>asterids</taxon>
        <taxon>lamiids</taxon>
        <taxon>Solanales</taxon>
        <taxon>Solanaceae</taxon>
        <taxon>Nicotianoideae</taxon>
        <taxon>Nicotianeae</taxon>
        <taxon>Nicotiana</taxon>
    </lineage>
</organism>
<reference evidence="7" key="2">
    <citation type="submission" date="2025-08" db="UniProtKB">
        <authorList>
            <consortium name="RefSeq"/>
        </authorList>
    </citation>
    <scope>IDENTIFICATION</scope>
    <source>
        <tissue evidence="7">Leaf</tissue>
    </source>
</reference>
<keyword evidence="4" id="KW-0732">Signal</keyword>
<dbReference type="Gene3D" id="1.10.110.10">
    <property type="entry name" value="Plant lipid-transfer and hydrophobic proteins"/>
    <property type="match status" value="1"/>
</dbReference>
<keyword evidence="6" id="KW-1185">Reference proteome</keyword>
<gene>
    <name evidence="7" type="primary">LOC107830868</name>
</gene>
<evidence type="ECO:0000259" key="5">
    <source>
        <dbReference type="Pfam" id="PF00234"/>
    </source>
</evidence>
<comment type="similarity">
    <text evidence="1">Belongs to the plant LTP family.</text>
</comment>
<evidence type="ECO:0000256" key="1">
    <source>
        <dbReference type="ARBA" id="ARBA00009748"/>
    </source>
</evidence>
<feature type="domain" description="Bifunctional inhibitor/plant lipid transfer protein/seed storage helical" evidence="5">
    <location>
        <begin position="28"/>
        <end position="114"/>
    </location>
</feature>
<keyword evidence="3" id="KW-0446">Lipid-binding</keyword>
<reference evidence="6" key="1">
    <citation type="journal article" date="2014" name="Nat. Commun.">
        <title>The tobacco genome sequence and its comparison with those of tomato and potato.</title>
        <authorList>
            <person name="Sierro N."/>
            <person name="Battey J.N."/>
            <person name="Ouadi S."/>
            <person name="Bakaher N."/>
            <person name="Bovet L."/>
            <person name="Willig A."/>
            <person name="Goepfert S."/>
            <person name="Peitsch M.C."/>
            <person name="Ivanov N.V."/>
        </authorList>
    </citation>
    <scope>NUCLEOTIDE SEQUENCE [LARGE SCALE GENOMIC DNA]</scope>
</reference>
<dbReference type="STRING" id="4097.A0A1S4DL81"/>
<dbReference type="PaxDb" id="4097-A0A1S4DL81"/>
<dbReference type="GO" id="GO:0008289">
    <property type="term" value="F:lipid binding"/>
    <property type="evidence" value="ECO:0007669"/>
    <property type="project" value="UniProtKB-KW"/>
</dbReference>
<proteinExistence type="inferred from homology"/>